<dbReference type="EMBL" id="JQED01000053">
    <property type="protein sequence ID" value="KGJ87582.1"/>
    <property type="molecule type" value="Genomic_DNA"/>
</dbReference>
<proteinExistence type="inferred from homology"/>
<evidence type="ECO:0000313" key="17">
    <source>
        <dbReference type="EMBL" id="KGJ87582.1"/>
    </source>
</evidence>
<accession>A0A099KC34</accession>
<dbReference type="NCBIfam" id="NF004064">
    <property type="entry name" value="PRK05578.1"/>
    <property type="match status" value="1"/>
</dbReference>
<dbReference type="GO" id="GO:0008270">
    <property type="term" value="F:zinc ion binding"/>
    <property type="evidence" value="ECO:0007669"/>
    <property type="project" value="UniProtKB-UniRule"/>
</dbReference>
<dbReference type="Pfam" id="PF00383">
    <property type="entry name" value="dCMP_cyt_deam_1"/>
    <property type="match status" value="1"/>
</dbReference>
<evidence type="ECO:0000256" key="11">
    <source>
        <dbReference type="ARBA" id="ARBA00049558"/>
    </source>
</evidence>
<feature type="active site" description="Proton donor" evidence="12">
    <location>
        <position position="61"/>
    </location>
</feature>
<dbReference type="RefSeq" id="WP_052056899.1">
    <property type="nucleotide sequence ID" value="NZ_JQED01000053.1"/>
</dbReference>
<comment type="cofactor">
    <cofactor evidence="1 14 15">
        <name>Zn(2+)</name>
        <dbReference type="ChEBI" id="CHEBI:29105"/>
    </cofactor>
</comment>
<keyword evidence="6 14" id="KW-0479">Metal-binding</keyword>
<protein>
    <recommendedName>
        <fullName evidence="5 15">Cytidine deaminase</fullName>
        <ecNumber evidence="4 15">3.5.4.5</ecNumber>
    </recommendedName>
    <alternativeName>
        <fullName evidence="9 15">Cytidine aminohydrolase</fullName>
    </alternativeName>
</protein>
<dbReference type="SUPFAM" id="SSF53927">
    <property type="entry name" value="Cytidine deaminase-like"/>
    <property type="match status" value="1"/>
</dbReference>
<evidence type="ECO:0000256" key="2">
    <source>
        <dbReference type="ARBA" id="ARBA00003949"/>
    </source>
</evidence>
<reference evidence="17 18" key="1">
    <citation type="submission" date="2014-08" db="EMBL/GenBank/DDBJ databases">
        <title>Genomic and Phenotypic Diversity of Colwellia psychrerythraea strains from Disparate Marine Basins.</title>
        <authorList>
            <person name="Techtmann S.M."/>
            <person name="Stelling S.C."/>
            <person name="Utturkar S.M."/>
            <person name="Alshibli N."/>
            <person name="Harris A."/>
            <person name="Brown S.D."/>
            <person name="Hazen T.C."/>
        </authorList>
    </citation>
    <scope>NUCLEOTIDE SEQUENCE [LARGE SCALE GENOMIC DNA]</scope>
    <source>
        <strain evidence="17 18">ND2E</strain>
    </source>
</reference>
<evidence type="ECO:0000256" key="1">
    <source>
        <dbReference type="ARBA" id="ARBA00001947"/>
    </source>
</evidence>
<evidence type="ECO:0000256" key="7">
    <source>
        <dbReference type="ARBA" id="ARBA00022801"/>
    </source>
</evidence>
<dbReference type="PATRIC" id="fig|28229.4.peg.3682"/>
<gene>
    <name evidence="17" type="ORF">ND2E_4320</name>
</gene>
<feature type="binding site" evidence="13">
    <location>
        <begin position="48"/>
        <end position="54"/>
    </location>
    <ligand>
        <name>substrate</name>
    </ligand>
</feature>
<evidence type="ECO:0000259" key="16">
    <source>
        <dbReference type="PROSITE" id="PS51747"/>
    </source>
</evidence>
<sequence length="139" mass="15459">MDKNKIARFDEILSAAKEAYQRAYAPYSNFHVGAAALTADGNIVNGCNVENASYGLTICAERNCINHAVVNGEQQFQVIIIYTEQDKLTPPCGACRQVIAEFFEQSAPVFAVNHKNEHKQWTVQQLLPDAFTPKDLLDL</sequence>
<evidence type="ECO:0000256" key="4">
    <source>
        <dbReference type="ARBA" id="ARBA00012783"/>
    </source>
</evidence>
<comment type="function">
    <text evidence="2 15">This enzyme scavenges exogenous and endogenous cytidine and 2'-deoxycytidine for UMP synthesis.</text>
</comment>
<dbReference type="PANTHER" id="PTHR11644">
    <property type="entry name" value="CYTIDINE DEAMINASE"/>
    <property type="match status" value="1"/>
</dbReference>
<dbReference type="InterPro" id="IPR002125">
    <property type="entry name" value="CMP_dCMP_dom"/>
</dbReference>
<comment type="catalytic activity">
    <reaction evidence="10 15">
        <text>2'-deoxycytidine + H2O + H(+) = 2'-deoxyuridine + NH4(+)</text>
        <dbReference type="Rhea" id="RHEA:13433"/>
        <dbReference type="ChEBI" id="CHEBI:15377"/>
        <dbReference type="ChEBI" id="CHEBI:15378"/>
        <dbReference type="ChEBI" id="CHEBI:15698"/>
        <dbReference type="ChEBI" id="CHEBI:16450"/>
        <dbReference type="ChEBI" id="CHEBI:28938"/>
        <dbReference type="EC" id="3.5.4.5"/>
    </reaction>
</comment>
<evidence type="ECO:0000256" key="3">
    <source>
        <dbReference type="ARBA" id="ARBA00006576"/>
    </source>
</evidence>
<dbReference type="OrthoDB" id="9795347at2"/>
<feature type="binding site" evidence="14">
    <location>
        <position position="95"/>
    </location>
    <ligand>
        <name>Zn(2+)</name>
        <dbReference type="ChEBI" id="CHEBI:29105"/>
        <note>catalytic</note>
    </ligand>
</feature>
<evidence type="ECO:0000256" key="8">
    <source>
        <dbReference type="ARBA" id="ARBA00022833"/>
    </source>
</evidence>
<evidence type="ECO:0000256" key="12">
    <source>
        <dbReference type="PIRSR" id="PIRSR606262-1"/>
    </source>
</evidence>
<evidence type="ECO:0000256" key="13">
    <source>
        <dbReference type="PIRSR" id="PIRSR606262-2"/>
    </source>
</evidence>
<dbReference type="PANTHER" id="PTHR11644:SF2">
    <property type="entry name" value="CYTIDINE DEAMINASE"/>
    <property type="match status" value="1"/>
</dbReference>
<comment type="similarity">
    <text evidence="3 15">Belongs to the cytidine and deoxycytidylate deaminase family.</text>
</comment>
<feature type="binding site" evidence="14">
    <location>
        <position position="92"/>
    </location>
    <ligand>
        <name>Zn(2+)</name>
        <dbReference type="ChEBI" id="CHEBI:29105"/>
        <note>catalytic</note>
    </ligand>
</feature>
<feature type="domain" description="CMP/dCMP-type deaminase" evidence="16">
    <location>
        <begin position="7"/>
        <end position="134"/>
    </location>
</feature>
<dbReference type="PROSITE" id="PS51747">
    <property type="entry name" value="CYT_DCMP_DEAMINASES_2"/>
    <property type="match status" value="1"/>
</dbReference>
<dbReference type="GO" id="GO:0004126">
    <property type="term" value="F:cytidine deaminase activity"/>
    <property type="evidence" value="ECO:0007669"/>
    <property type="project" value="UniProtKB-UniRule"/>
</dbReference>
<dbReference type="NCBIfam" id="TIGR01354">
    <property type="entry name" value="cyt_deam_tetra"/>
    <property type="match status" value="1"/>
</dbReference>
<dbReference type="EC" id="3.5.4.5" evidence="4 15"/>
<evidence type="ECO:0000256" key="6">
    <source>
        <dbReference type="ARBA" id="ARBA00022723"/>
    </source>
</evidence>
<dbReference type="InterPro" id="IPR006262">
    <property type="entry name" value="Cyt_deam_tetra"/>
</dbReference>
<dbReference type="InterPro" id="IPR050202">
    <property type="entry name" value="Cyt/Deoxycyt_deaminase"/>
</dbReference>
<dbReference type="InterPro" id="IPR016193">
    <property type="entry name" value="Cytidine_deaminase-like"/>
</dbReference>
<dbReference type="GO" id="GO:0055086">
    <property type="term" value="P:nucleobase-containing small molecule metabolic process"/>
    <property type="evidence" value="ECO:0007669"/>
    <property type="project" value="UniProtKB-ARBA"/>
</dbReference>
<evidence type="ECO:0000313" key="18">
    <source>
        <dbReference type="Proteomes" id="UP000029843"/>
    </source>
</evidence>
<evidence type="ECO:0000256" key="15">
    <source>
        <dbReference type="RuleBase" id="RU364006"/>
    </source>
</evidence>
<dbReference type="GO" id="GO:0072527">
    <property type="term" value="P:pyrimidine-containing compound metabolic process"/>
    <property type="evidence" value="ECO:0007669"/>
    <property type="project" value="UniProtKB-ARBA"/>
</dbReference>
<dbReference type="Gene3D" id="3.40.140.10">
    <property type="entry name" value="Cytidine Deaminase, domain 2"/>
    <property type="match status" value="1"/>
</dbReference>
<evidence type="ECO:0000256" key="5">
    <source>
        <dbReference type="ARBA" id="ARBA00018266"/>
    </source>
</evidence>
<dbReference type="GO" id="GO:0005829">
    <property type="term" value="C:cytosol"/>
    <property type="evidence" value="ECO:0007669"/>
    <property type="project" value="TreeGrafter"/>
</dbReference>
<evidence type="ECO:0000256" key="14">
    <source>
        <dbReference type="PIRSR" id="PIRSR606262-3"/>
    </source>
</evidence>
<feature type="binding site" evidence="14">
    <location>
        <position position="59"/>
    </location>
    <ligand>
        <name>Zn(2+)</name>
        <dbReference type="ChEBI" id="CHEBI:29105"/>
        <note>catalytic</note>
    </ligand>
</feature>
<comment type="catalytic activity">
    <reaction evidence="11 15">
        <text>cytidine + H2O + H(+) = uridine + NH4(+)</text>
        <dbReference type="Rhea" id="RHEA:16069"/>
        <dbReference type="ChEBI" id="CHEBI:15377"/>
        <dbReference type="ChEBI" id="CHEBI:15378"/>
        <dbReference type="ChEBI" id="CHEBI:16704"/>
        <dbReference type="ChEBI" id="CHEBI:17562"/>
        <dbReference type="ChEBI" id="CHEBI:28938"/>
        <dbReference type="EC" id="3.5.4.5"/>
    </reaction>
</comment>
<dbReference type="FunFam" id="3.40.140.10:FF:000008">
    <property type="entry name" value="Cytidine deaminase"/>
    <property type="match status" value="1"/>
</dbReference>
<dbReference type="Proteomes" id="UP000029843">
    <property type="component" value="Unassembled WGS sequence"/>
</dbReference>
<keyword evidence="7 15" id="KW-0378">Hydrolase</keyword>
<dbReference type="CDD" id="cd01283">
    <property type="entry name" value="cytidine_deaminase"/>
    <property type="match status" value="1"/>
</dbReference>
<keyword evidence="8 14" id="KW-0862">Zinc</keyword>
<organism evidence="17 18">
    <name type="scientific">Colwellia psychrerythraea</name>
    <name type="common">Vibrio psychroerythus</name>
    <dbReference type="NCBI Taxonomy" id="28229"/>
    <lineage>
        <taxon>Bacteria</taxon>
        <taxon>Pseudomonadati</taxon>
        <taxon>Pseudomonadota</taxon>
        <taxon>Gammaproteobacteria</taxon>
        <taxon>Alteromonadales</taxon>
        <taxon>Colwelliaceae</taxon>
        <taxon>Colwellia</taxon>
    </lineage>
</organism>
<evidence type="ECO:0000256" key="10">
    <source>
        <dbReference type="ARBA" id="ARBA00049252"/>
    </source>
</evidence>
<evidence type="ECO:0000256" key="9">
    <source>
        <dbReference type="ARBA" id="ARBA00032005"/>
    </source>
</evidence>
<name>A0A099KC34_COLPS</name>
<dbReference type="AlphaFoldDB" id="A0A099KC34"/>
<comment type="caution">
    <text evidence="17">The sequence shown here is derived from an EMBL/GenBank/DDBJ whole genome shotgun (WGS) entry which is preliminary data.</text>
</comment>